<name>A0A2K3KUJ0_TRIPR</name>
<comment type="caution">
    <text evidence="1">The sequence shown here is derived from an EMBL/GenBank/DDBJ whole genome shotgun (WGS) entry which is preliminary data.</text>
</comment>
<evidence type="ECO:0000313" key="2">
    <source>
        <dbReference type="Proteomes" id="UP000236291"/>
    </source>
</evidence>
<organism evidence="1 2">
    <name type="scientific">Trifolium pratense</name>
    <name type="common">Red clover</name>
    <dbReference type="NCBI Taxonomy" id="57577"/>
    <lineage>
        <taxon>Eukaryota</taxon>
        <taxon>Viridiplantae</taxon>
        <taxon>Streptophyta</taxon>
        <taxon>Embryophyta</taxon>
        <taxon>Tracheophyta</taxon>
        <taxon>Spermatophyta</taxon>
        <taxon>Magnoliopsida</taxon>
        <taxon>eudicotyledons</taxon>
        <taxon>Gunneridae</taxon>
        <taxon>Pentapetalae</taxon>
        <taxon>rosids</taxon>
        <taxon>fabids</taxon>
        <taxon>Fabales</taxon>
        <taxon>Fabaceae</taxon>
        <taxon>Papilionoideae</taxon>
        <taxon>50 kb inversion clade</taxon>
        <taxon>NPAAA clade</taxon>
        <taxon>Hologalegina</taxon>
        <taxon>IRL clade</taxon>
        <taxon>Trifolieae</taxon>
        <taxon>Trifolium</taxon>
    </lineage>
</organism>
<gene>
    <name evidence="1" type="ORF">L195_g064662</name>
</gene>
<sequence>MFVSKKAGMNFDVRDMGILNADNMSVTDVAWRNLDDVTID</sequence>
<reference evidence="1 2" key="2">
    <citation type="journal article" date="2017" name="Front. Plant Sci.">
        <title>Gene Classification and Mining of Molecular Markers Useful in Red Clover (Trifolium pratense) Breeding.</title>
        <authorList>
            <person name="Istvanek J."/>
            <person name="Dluhosova J."/>
            <person name="Dluhos P."/>
            <person name="Patkova L."/>
            <person name="Nedelnik J."/>
            <person name="Repkova J."/>
        </authorList>
    </citation>
    <scope>NUCLEOTIDE SEQUENCE [LARGE SCALE GENOMIC DNA]</scope>
    <source>
        <strain evidence="2">cv. Tatra</strain>
        <tissue evidence="1">Young leaves</tissue>
    </source>
</reference>
<accession>A0A2K3KUJ0</accession>
<feature type="non-terminal residue" evidence="1">
    <location>
        <position position="40"/>
    </location>
</feature>
<dbReference type="EMBL" id="ASHM01260893">
    <property type="protein sequence ID" value="PNX69945.1"/>
    <property type="molecule type" value="Genomic_DNA"/>
</dbReference>
<evidence type="ECO:0000313" key="1">
    <source>
        <dbReference type="EMBL" id="PNX69945.1"/>
    </source>
</evidence>
<protein>
    <submittedName>
        <fullName evidence="1">Uncharacterized protein</fullName>
    </submittedName>
</protein>
<proteinExistence type="predicted"/>
<dbReference type="AlphaFoldDB" id="A0A2K3KUJ0"/>
<dbReference type="Proteomes" id="UP000236291">
    <property type="component" value="Unassembled WGS sequence"/>
</dbReference>
<reference evidence="1 2" key="1">
    <citation type="journal article" date="2014" name="Am. J. Bot.">
        <title>Genome assembly and annotation for red clover (Trifolium pratense; Fabaceae).</title>
        <authorList>
            <person name="Istvanek J."/>
            <person name="Jaros M."/>
            <person name="Krenek A."/>
            <person name="Repkova J."/>
        </authorList>
    </citation>
    <scope>NUCLEOTIDE SEQUENCE [LARGE SCALE GENOMIC DNA]</scope>
    <source>
        <strain evidence="2">cv. Tatra</strain>
        <tissue evidence="1">Young leaves</tissue>
    </source>
</reference>